<protein>
    <recommendedName>
        <fullName evidence="5">ceramide glucosyltransferase</fullName>
        <ecNumber evidence="5">2.4.1.80</ecNumber>
    </recommendedName>
</protein>
<evidence type="ECO:0000256" key="3">
    <source>
        <dbReference type="ARBA" id="ARBA00004991"/>
    </source>
</evidence>
<comment type="pathway">
    <text evidence="3">Sphingolipid metabolism.</text>
</comment>
<proteinExistence type="inferred from homology"/>
<evidence type="ECO:0000256" key="2">
    <source>
        <dbReference type="ARBA" id="ARBA00004760"/>
    </source>
</evidence>
<keyword evidence="10" id="KW-0472">Membrane</keyword>
<dbReference type="EMBL" id="AMQM01006224">
    <property type="status" value="NOT_ANNOTATED_CDS"/>
    <property type="molecule type" value="Genomic_DNA"/>
</dbReference>
<name>T1G5V5_HELRO</name>
<keyword evidence="9" id="KW-1133">Transmembrane helix</keyword>
<dbReference type="GO" id="GO:0016020">
    <property type="term" value="C:membrane"/>
    <property type="evidence" value="ECO:0000318"/>
    <property type="project" value="GO_Central"/>
</dbReference>
<reference evidence="11 13" key="2">
    <citation type="journal article" date="2013" name="Nature">
        <title>Insights into bilaterian evolution from three spiralian genomes.</title>
        <authorList>
            <person name="Simakov O."/>
            <person name="Marletaz F."/>
            <person name="Cho S.J."/>
            <person name="Edsinger-Gonzales E."/>
            <person name="Havlak P."/>
            <person name="Hellsten U."/>
            <person name="Kuo D.H."/>
            <person name="Larsson T."/>
            <person name="Lv J."/>
            <person name="Arendt D."/>
            <person name="Savage R."/>
            <person name="Osoegawa K."/>
            <person name="de Jong P."/>
            <person name="Grimwood J."/>
            <person name="Chapman J.A."/>
            <person name="Shapiro H."/>
            <person name="Aerts A."/>
            <person name="Otillar R.P."/>
            <person name="Terry A.Y."/>
            <person name="Boore J.L."/>
            <person name="Grigoriev I.V."/>
            <person name="Lindberg D.R."/>
            <person name="Seaver E.C."/>
            <person name="Weisblat D.A."/>
            <person name="Putnam N.H."/>
            <person name="Rokhsar D.S."/>
        </authorList>
    </citation>
    <scope>NUCLEOTIDE SEQUENCE</scope>
</reference>
<dbReference type="PANTHER" id="PTHR12726:SF0">
    <property type="entry name" value="CERAMIDE GLUCOSYLTRANSFERASE"/>
    <property type="match status" value="1"/>
</dbReference>
<dbReference type="GO" id="GO:0006679">
    <property type="term" value="P:glucosylceramide biosynthetic process"/>
    <property type="evidence" value="ECO:0000318"/>
    <property type="project" value="GO_Central"/>
</dbReference>
<evidence type="ECO:0000256" key="8">
    <source>
        <dbReference type="ARBA" id="ARBA00022692"/>
    </source>
</evidence>
<sequence>GVSILKPLMGVDPFLEFNLESHFTLDYPEFELLLCVEDAMDPALNVIETLQNRYPNVNCRIFIGGKVGIQNPMVFNMCPGYEAAKHDLVWISTSRIQASTEILLDMVSKIQAPNVALVHQIPFTRDQQNSFAHAVEKVGDDDDDGKDGGDEVIMLIVSF</sequence>
<dbReference type="UniPathway" id="UPA00222"/>
<dbReference type="GeneID" id="20216452"/>
<evidence type="ECO:0000256" key="6">
    <source>
        <dbReference type="ARBA" id="ARBA00022676"/>
    </source>
</evidence>
<dbReference type="Proteomes" id="UP000015101">
    <property type="component" value="Unassembled WGS sequence"/>
</dbReference>
<dbReference type="CTD" id="20216452"/>
<dbReference type="STRING" id="6412.T1G5V5"/>
<gene>
    <name evidence="12" type="primary">20216452</name>
    <name evidence="11" type="ORF">HELRODRAFT_85342</name>
</gene>
<evidence type="ECO:0000313" key="13">
    <source>
        <dbReference type="Proteomes" id="UP000015101"/>
    </source>
</evidence>
<comment type="similarity">
    <text evidence="4">Belongs to the glycosyltransferase 2 family.</text>
</comment>
<accession>T1G5V5</accession>
<evidence type="ECO:0000256" key="10">
    <source>
        <dbReference type="ARBA" id="ARBA00023136"/>
    </source>
</evidence>
<dbReference type="SUPFAM" id="SSF53448">
    <property type="entry name" value="Nucleotide-diphospho-sugar transferases"/>
    <property type="match status" value="1"/>
</dbReference>
<evidence type="ECO:0000256" key="4">
    <source>
        <dbReference type="ARBA" id="ARBA00006739"/>
    </source>
</evidence>
<dbReference type="AlphaFoldDB" id="T1G5V5"/>
<comment type="subcellular location">
    <subcellularLocation>
        <location evidence="1">Membrane</location>
        <topology evidence="1">Multi-pass membrane protein</topology>
    </subcellularLocation>
</comment>
<reference evidence="13" key="1">
    <citation type="submission" date="2012-12" db="EMBL/GenBank/DDBJ databases">
        <authorList>
            <person name="Hellsten U."/>
            <person name="Grimwood J."/>
            <person name="Chapman J.A."/>
            <person name="Shapiro H."/>
            <person name="Aerts A."/>
            <person name="Otillar R.P."/>
            <person name="Terry A.Y."/>
            <person name="Boore J.L."/>
            <person name="Simakov O."/>
            <person name="Marletaz F."/>
            <person name="Cho S.-J."/>
            <person name="Edsinger-Gonzales E."/>
            <person name="Havlak P."/>
            <person name="Kuo D.-H."/>
            <person name="Larsson T."/>
            <person name="Lv J."/>
            <person name="Arendt D."/>
            <person name="Savage R."/>
            <person name="Osoegawa K."/>
            <person name="de Jong P."/>
            <person name="Lindberg D.R."/>
            <person name="Seaver E.C."/>
            <person name="Weisblat D.A."/>
            <person name="Putnam N.H."/>
            <person name="Grigoriev I.V."/>
            <person name="Rokhsar D.S."/>
        </authorList>
    </citation>
    <scope>NUCLEOTIDE SEQUENCE</scope>
</reference>
<evidence type="ECO:0000256" key="1">
    <source>
        <dbReference type="ARBA" id="ARBA00004141"/>
    </source>
</evidence>
<evidence type="ECO:0000313" key="12">
    <source>
        <dbReference type="EnsemblMetazoa" id="HelroP85342"/>
    </source>
</evidence>
<reference evidence="12" key="3">
    <citation type="submission" date="2015-06" db="UniProtKB">
        <authorList>
            <consortium name="EnsemblMetazoa"/>
        </authorList>
    </citation>
    <scope>IDENTIFICATION</scope>
</reference>
<dbReference type="EnsemblMetazoa" id="HelroT85342">
    <property type="protein sequence ID" value="HelroP85342"/>
    <property type="gene ID" value="HelroG85342"/>
</dbReference>
<keyword evidence="6" id="KW-0328">Glycosyltransferase</keyword>
<dbReference type="InterPro" id="IPR029044">
    <property type="entry name" value="Nucleotide-diphossugar_trans"/>
</dbReference>
<evidence type="ECO:0000256" key="7">
    <source>
        <dbReference type="ARBA" id="ARBA00022679"/>
    </source>
</evidence>
<dbReference type="OrthoDB" id="1483400at2759"/>
<keyword evidence="13" id="KW-1185">Reference proteome</keyword>
<dbReference type="InterPro" id="IPR025993">
    <property type="entry name" value="Ceramide_glucosylTrfase"/>
</dbReference>
<evidence type="ECO:0000313" key="11">
    <source>
        <dbReference type="EMBL" id="ESN97475.1"/>
    </source>
</evidence>
<dbReference type="InParanoid" id="T1G5V5"/>
<comment type="pathway">
    <text evidence="2">Lipid metabolism; sphingolipid metabolism.</text>
</comment>
<dbReference type="eggNOG" id="KOG2547">
    <property type="taxonomic scope" value="Eukaryota"/>
</dbReference>
<dbReference type="OMA" id="HIMAIFY"/>
<evidence type="ECO:0000256" key="9">
    <source>
        <dbReference type="ARBA" id="ARBA00022989"/>
    </source>
</evidence>
<keyword evidence="7" id="KW-0808">Transferase</keyword>
<dbReference type="EC" id="2.4.1.80" evidence="5"/>
<dbReference type="EMBL" id="KB097336">
    <property type="protein sequence ID" value="ESN97475.1"/>
    <property type="molecule type" value="Genomic_DNA"/>
</dbReference>
<dbReference type="KEGG" id="hro:HELRODRAFT_85342"/>
<organism evidence="12 13">
    <name type="scientific">Helobdella robusta</name>
    <name type="common">Californian leech</name>
    <dbReference type="NCBI Taxonomy" id="6412"/>
    <lineage>
        <taxon>Eukaryota</taxon>
        <taxon>Metazoa</taxon>
        <taxon>Spiralia</taxon>
        <taxon>Lophotrochozoa</taxon>
        <taxon>Annelida</taxon>
        <taxon>Clitellata</taxon>
        <taxon>Hirudinea</taxon>
        <taxon>Rhynchobdellida</taxon>
        <taxon>Glossiphoniidae</taxon>
        <taxon>Helobdella</taxon>
    </lineage>
</organism>
<dbReference type="HOGENOM" id="CLU_1665098_0_0_1"/>
<dbReference type="RefSeq" id="XP_009024279.1">
    <property type="nucleotide sequence ID" value="XM_009026031.1"/>
</dbReference>
<dbReference type="Pfam" id="PF13506">
    <property type="entry name" value="Glyco_transf_21"/>
    <property type="match status" value="1"/>
</dbReference>
<dbReference type="PANTHER" id="PTHR12726">
    <property type="entry name" value="CERAMIDE GLUCOSYLTRANSFERASE"/>
    <property type="match status" value="1"/>
</dbReference>
<evidence type="ECO:0000256" key="5">
    <source>
        <dbReference type="ARBA" id="ARBA00012699"/>
    </source>
</evidence>
<keyword evidence="8" id="KW-0812">Transmembrane</keyword>
<dbReference type="GO" id="GO:0008120">
    <property type="term" value="F:ceramide glucosyltransferase activity"/>
    <property type="evidence" value="ECO:0000318"/>
    <property type="project" value="GO_Central"/>
</dbReference>